<keyword evidence="4 5" id="KW-0472">Membrane</keyword>
<feature type="transmembrane region" description="Helical" evidence="5">
    <location>
        <begin position="392"/>
        <end position="411"/>
    </location>
</feature>
<keyword evidence="7" id="KW-0436">Ligase</keyword>
<feature type="transmembrane region" description="Helical" evidence="5">
    <location>
        <begin position="335"/>
        <end position="356"/>
    </location>
</feature>
<gene>
    <name evidence="7" type="ORF">SAMN04488107_3363</name>
</gene>
<protein>
    <submittedName>
        <fullName evidence="7">O-antigen ligase</fullName>
    </submittedName>
</protein>
<organism evidence="7 8">
    <name type="scientific">Geodermatophilus saharensis</name>
    <dbReference type="NCBI Taxonomy" id="1137994"/>
    <lineage>
        <taxon>Bacteria</taxon>
        <taxon>Bacillati</taxon>
        <taxon>Actinomycetota</taxon>
        <taxon>Actinomycetes</taxon>
        <taxon>Geodermatophilales</taxon>
        <taxon>Geodermatophilaceae</taxon>
        <taxon>Geodermatophilus</taxon>
    </lineage>
</organism>
<dbReference type="InterPro" id="IPR007016">
    <property type="entry name" value="O-antigen_ligase-rel_domated"/>
</dbReference>
<evidence type="ECO:0000256" key="2">
    <source>
        <dbReference type="ARBA" id="ARBA00022692"/>
    </source>
</evidence>
<evidence type="ECO:0000256" key="4">
    <source>
        <dbReference type="ARBA" id="ARBA00023136"/>
    </source>
</evidence>
<evidence type="ECO:0000256" key="3">
    <source>
        <dbReference type="ARBA" id="ARBA00022989"/>
    </source>
</evidence>
<name>A0A239GG53_9ACTN</name>
<dbReference type="PANTHER" id="PTHR37422">
    <property type="entry name" value="TEICHURONIC ACID BIOSYNTHESIS PROTEIN TUAE"/>
    <property type="match status" value="1"/>
</dbReference>
<keyword evidence="3 5" id="KW-1133">Transmembrane helix</keyword>
<proteinExistence type="predicted"/>
<feature type="domain" description="O-antigen ligase-related" evidence="6">
    <location>
        <begin position="215"/>
        <end position="342"/>
    </location>
</feature>
<evidence type="ECO:0000256" key="5">
    <source>
        <dbReference type="SAM" id="Phobius"/>
    </source>
</evidence>
<evidence type="ECO:0000313" key="7">
    <source>
        <dbReference type="EMBL" id="SNS67453.1"/>
    </source>
</evidence>
<reference evidence="8" key="1">
    <citation type="submission" date="2017-06" db="EMBL/GenBank/DDBJ databases">
        <authorList>
            <person name="Varghese N."/>
            <person name="Submissions S."/>
        </authorList>
    </citation>
    <scope>NUCLEOTIDE SEQUENCE [LARGE SCALE GENOMIC DNA]</scope>
    <source>
        <strain evidence="8">DSM 45423</strain>
    </source>
</reference>
<keyword evidence="2 5" id="KW-0812">Transmembrane</keyword>
<keyword evidence="8" id="KW-1185">Reference proteome</keyword>
<evidence type="ECO:0000256" key="1">
    <source>
        <dbReference type="ARBA" id="ARBA00004141"/>
    </source>
</evidence>
<accession>A0A239GG53</accession>
<feature type="transmembrane region" description="Helical" evidence="5">
    <location>
        <begin position="94"/>
        <end position="112"/>
    </location>
</feature>
<dbReference type="Pfam" id="PF04932">
    <property type="entry name" value="Wzy_C"/>
    <property type="match status" value="1"/>
</dbReference>
<dbReference type="PANTHER" id="PTHR37422:SF23">
    <property type="entry name" value="TEICHURONIC ACID BIOSYNTHESIS PROTEIN TUAE"/>
    <property type="match status" value="1"/>
</dbReference>
<feature type="transmembrane region" description="Helical" evidence="5">
    <location>
        <begin position="62"/>
        <end position="82"/>
    </location>
</feature>
<evidence type="ECO:0000313" key="8">
    <source>
        <dbReference type="Proteomes" id="UP000198386"/>
    </source>
</evidence>
<dbReference type="Proteomes" id="UP000198386">
    <property type="component" value="Unassembled WGS sequence"/>
</dbReference>
<dbReference type="AlphaFoldDB" id="A0A239GG53"/>
<sequence length="429" mass="44805">MVAAVGTYALCLFVFPSDLVLRVVGGQGFVASLVALGLLGGWGLSVLLGLHNPLLVRHPTRGVVGLWAVTSLACWAMTPFHGLSGTQQLSADRWIMLIASSAGVVLVAAEGLETREALLSVLRLAVLGAAFCSLVAVLQWVLTLDLSGIIRQSLPGFEVNSTYSVYQPRGALTRVTGTTLHPIELGVVAGMMMPLALALAIQDRSRGAWRRWGPVALIGLSVPASVSRSAVLSVLVALVVFVVLLPARTRASAVVFLPVGALLLVLARPGYIRTLATFIGAGSDDLSVSSRLDDYPMVQKMVAEHPWLGTGGGTFMPLDALDILDNQYLKGAVELGVIGLTGVVAWLVIPVVTALHARHRSADPTLRLVAAALAGAACANAVSSATFDSLSFNMFAGLHALVVGCIGACWIQSGRQPPPVPDPSPPNRS</sequence>
<feature type="transmembrane region" description="Helical" evidence="5">
    <location>
        <begin position="124"/>
        <end position="142"/>
    </location>
</feature>
<feature type="transmembrane region" description="Helical" evidence="5">
    <location>
        <begin position="32"/>
        <end position="50"/>
    </location>
</feature>
<feature type="transmembrane region" description="Helical" evidence="5">
    <location>
        <begin position="230"/>
        <end position="247"/>
    </location>
</feature>
<comment type="subcellular location">
    <subcellularLocation>
        <location evidence="1">Membrane</location>
        <topology evidence="1">Multi-pass membrane protein</topology>
    </subcellularLocation>
</comment>
<dbReference type="EMBL" id="FZOH01000007">
    <property type="protein sequence ID" value="SNS67453.1"/>
    <property type="molecule type" value="Genomic_DNA"/>
</dbReference>
<dbReference type="InterPro" id="IPR051533">
    <property type="entry name" value="WaaL-like"/>
</dbReference>
<dbReference type="GO" id="GO:0016874">
    <property type="term" value="F:ligase activity"/>
    <property type="evidence" value="ECO:0007669"/>
    <property type="project" value="UniProtKB-KW"/>
</dbReference>
<evidence type="ECO:0000259" key="6">
    <source>
        <dbReference type="Pfam" id="PF04932"/>
    </source>
</evidence>
<dbReference type="GO" id="GO:0016020">
    <property type="term" value="C:membrane"/>
    <property type="evidence" value="ECO:0007669"/>
    <property type="project" value="UniProtKB-SubCell"/>
</dbReference>
<feature type="transmembrane region" description="Helical" evidence="5">
    <location>
        <begin position="254"/>
        <end position="272"/>
    </location>
</feature>